<accession>A0AAX6MDE7</accession>
<dbReference type="Proteomes" id="UP001369815">
    <property type="component" value="Unassembled WGS sequence"/>
</dbReference>
<organism evidence="2 3">
    <name type="scientific">Daldinia eschscholtzii</name>
    <dbReference type="NCBI Taxonomy" id="292717"/>
    <lineage>
        <taxon>Eukaryota</taxon>
        <taxon>Fungi</taxon>
        <taxon>Dikarya</taxon>
        <taxon>Ascomycota</taxon>
        <taxon>Pezizomycotina</taxon>
        <taxon>Sordariomycetes</taxon>
        <taxon>Xylariomycetidae</taxon>
        <taxon>Xylariales</taxon>
        <taxon>Hypoxylaceae</taxon>
        <taxon>Daldinia</taxon>
    </lineage>
</organism>
<feature type="compositionally biased region" description="Basic and acidic residues" evidence="1">
    <location>
        <begin position="200"/>
        <end position="211"/>
    </location>
</feature>
<feature type="region of interest" description="Disordered" evidence="1">
    <location>
        <begin position="784"/>
        <end position="813"/>
    </location>
</feature>
<feature type="region of interest" description="Disordered" evidence="1">
    <location>
        <begin position="111"/>
        <end position="212"/>
    </location>
</feature>
<reference evidence="2 3" key="1">
    <citation type="journal article" date="2024" name="Front Chem Biol">
        <title>Unveiling the potential of Daldinia eschscholtzii MFLUCC 19-0629 through bioactivity and bioinformatics studies for enhanced sustainable agriculture production.</title>
        <authorList>
            <person name="Brooks S."/>
            <person name="Weaver J.A."/>
            <person name="Klomchit A."/>
            <person name="Alharthi S.A."/>
            <person name="Onlamun T."/>
            <person name="Nurani R."/>
            <person name="Vong T.K."/>
            <person name="Alberti F."/>
            <person name="Greco C."/>
        </authorList>
    </citation>
    <scope>NUCLEOTIDE SEQUENCE [LARGE SCALE GENOMIC DNA]</scope>
    <source>
        <strain evidence="2">MFLUCC 19-0629</strain>
    </source>
</reference>
<feature type="region of interest" description="Disordered" evidence="1">
    <location>
        <begin position="1"/>
        <end position="69"/>
    </location>
</feature>
<feature type="compositionally biased region" description="Low complexity" evidence="1">
    <location>
        <begin position="798"/>
        <end position="813"/>
    </location>
</feature>
<protein>
    <submittedName>
        <fullName evidence="2">Uncharacterized protein</fullName>
    </submittedName>
</protein>
<dbReference type="AlphaFoldDB" id="A0AAX6MDE7"/>
<proteinExistence type="predicted"/>
<feature type="compositionally biased region" description="Basic and acidic residues" evidence="1">
    <location>
        <begin position="390"/>
        <end position="399"/>
    </location>
</feature>
<dbReference type="EMBL" id="JBANMG010000007">
    <property type="protein sequence ID" value="KAK6950669.1"/>
    <property type="molecule type" value="Genomic_DNA"/>
</dbReference>
<comment type="caution">
    <text evidence="2">The sequence shown here is derived from an EMBL/GenBank/DDBJ whole genome shotgun (WGS) entry which is preliminary data.</text>
</comment>
<sequence length="824" mass="91179">MSGSPADPSLRESQQRASDTMMDDLGNGRLEELARDGDEGQRPNRQPVRISRNALLAQPSKSPLADGEVTKWNDAVHEGVFEDSDYHAVKDLDSLDDGNAHRLKCATTTVEHEGGGNVSSYKNRHLNSHSKSNTPKYDPLNPGYIKKPKQPSQPLQPGYREASLGGILPPGAEVKRWDPKSRGQPGNLTGSATQPKIPNTRRDTSTQEKPQRPVTLRLENTALTQEKWLAKPTANIPNQGSQALVASKDLIPAKTFEPDQAIFKEKEVRITHAFGLEELIPGKVSVYKLPQNDIVIWHLRMSNGKSTKGDIRLCLPPFQTGCRVYLRRQDDEISEVRSTFVEFDSIPIANDFHKVVRNHRAQQLQYSQEPIFREVTETSSVAGLQPNVDKNPEQTEGRIPKNQVPQTYPTRVDTPVPISSASTQGVEIANEDLIDLSSPESLKGCGDLIDLTANAKPIANSTGVPKSANIQIGPLITMPSEDIPLTIARSQTMSPSVMTQHSLNSNMATALSTSQLEQDVTTIEEIRAGVDMSQDSLRVLSFPTMRDYKRMFKVRRSLADFFMWAQDSSPILAAKLAAMQVAVTQLKRYEEFGDLSQDEQQKAIAVVYTNVMHGNARIIHSIDNMIMLRQRACPCPNRVHRFNDFFFRMTESLKSQSSFIDSHDSVSDTSRSIARHAADERSIPGRQWSAAEERHVETEEQTRGPTEKTNTFLALLRNYKKEATEPARADANAPADTMSNSSASTLRAGAVLVPRANLMQEVDAFPERISVVDGLSASRWANHVESHHNTPTRSHGRTATGDLGSLSGTTGQLATLELDDMQRP</sequence>
<name>A0AAX6MDE7_9PEZI</name>
<gene>
    <name evidence="2" type="ORF">Daesc_007194</name>
</gene>
<feature type="region of interest" description="Disordered" evidence="1">
    <location>
        <begin position="674"/>
        <end position="707"/>
    </location>
</feature>
<keyword evidence="3" id="KW-1185">Reference proteome</keyword>
<evidence type="ECO:0000256" key="1">
    <source>
        <dbReference type="SAM" id="MobiDB-lite"/>
    </source>
</evidence>
<evidence type="ECO:0000313" key="3">
    <source>
        <dbReference type="Proteomes" id="UP001369815"/>
    </source>
</evidence>
<feature type="compositionally biased region" description="Basic and acidic residues" evidence="1">
    <location>
        <begin position="691"/>
        <end position="706"/>
    </location>
</feature>
<feature type="region of interest" description="Disordered" evidence="1">
    <location>
        <begin position="383"/>
        <end position="418"/>
    </location>
</feature>
<evidence type="ECO:0000313" key="2">
    <source>
        <dbReference type="EMBL" id="KAK6950669.1"/>
    </source>
</evidence>
<feature type="compositionally biased region" description="Polar residues" evidence="1">
    <location>
        <begin position="184"/>
        <end position="197"/>
    </location>
</feature>
<feature type="compositionally biased region" description="Basic and acidic residues" evidence="1">
    <location>
        <begin position="29"/>
        <end position="42"/>
    </location>
</feature>